<accession>A0A1G9Z0U5</accession>
<dbReference type="AlphaFoldDB" id="A0A1G9Z0U5"/>
<organism evidence="1 2">
    <name type="scientific">Halogranum gelatinilyticum</name>
    <dbReference type="NCBI Taxonomy" id="660521"/>
    <lineage>
        <taxon>Archaea</taxon>
        <taxon>Methanobacteriati</taxon>
        <taxon>Methanobacteriota</taxon>
        <taxon>Stenosarchaea group</taxon>
        <taxon>Halobacteria</taxon>
        <taxon>Halobacteriales</taxon>
        <taxon>Haloferacaceae</taxon>
    </lineage>
</organism>
<sequence length="65" mass="7145">MSGREELQMHLSQALSRTEDADVQAHLYAALESTEDLAPTPLVECPVCGKVGLPERIEVHDCQPE</sequence>
<dbReference type="EMBL" id="FNHL01000006">
    <property type="protein sequence ID" value="SDN14934.1"/>
    <property type="molecule type" value="Genomic_DNA"/>
</dbReference>
<protein>
    <submittedName>
        <fullName evidence="1">Uncharacterized protein</fullName>
    </submittedName>
</protein>
<gene>
    <name evidence="1" type="ORF">SAMN04487949_3495</name>
</gene>
<reference evidence="2" key="1">
    <citation type="submission" date="2016-10" db="EMBL/GenBank/DDBJ databases">
        <authorList>
            <person name="Varghese N."/>
            <person name="Submissions S."/>
        </authorList>
    </citation>
    <scope>NUCLEOTIDE SEQUENCE [LARGE SCALE GENOMIC DNA]</scope>
    <source>
        <strain evidence="2">CGMCC 1.10119</strain>
    </source>
</reference>
<keyword evidence="2" id="KW-1185">Reference proteome</keyword>
<name>A0A1G9Z0U5_9EURY</name>
<proteinExistence type="predicted"/>
<dbReference type="Proteomes" id="UP000199451">
    <property type="component" value="Unassembled WGS sequence"/>
</dbReference>
<evidence type="ECO:0000313" key="2">
    <source>
        <dbReference type="Proteomes" id="UP000199451"/>
    </source>
</evidence>
<evidence type="ECO:0000313" key="1">
    <source>
        <dbReference type="EMBL" id="SDN14934.1"/>
    </source>
</evidence>